<organism evidence="2 3">
    <name type="scientific">Rhizobium meliloti</name>
    <name type="common">Ensifer meliloti</name>
    <name type="synonym">Sinorhizobium meliloti</name>
    <dbReference type="NCBI Taxonomy" id="382"/>
    <lineage>
        <taxon>Bacteria</taxon>
        <taxon>Pseudomonadati</taxon>
        <taxon>Pseudomonadota</taxon>
        <taxon>Alphaproteobacteria</taxon>
        <taxon>Hyphomicrobiales</taxon>
        <taxon>Rhizobiaceae</taxon>
        <taxon>Sinorhizobium/Ensifer group</taxon>
        <taxon>Sinorhizobium</taxon>
    </lineage>
</organism>
<comment type="caution">
    <text evidence="2">The sequence shown here is derived from an EMBL/GenBank/DDBJ whole genome shotgun (WGS) entry which is preliminary data.</text>
</comment>
<evidence type="ECO:0000313" key="2">
    <source>
        <dbReference type="EMBL" id="MQW34857.1"/>
    </source>
</evidence>
<dbReference type="AlphaFoldDB" id="A0AAW9TU99"/>
<evidence type="ECO:0008006" key="4">
    <source>
        <dbReference type="Google" id="ProtNLM"/>
    </source>
</evidence>
<dbReference type="RefSeq" id="WP_026030487.1">
    <property type="nucleotide sequence ID" value="NZ_CP065021.1"/>
</dbReference>
<sequence length="200" mass="22422">MARLPSMAAAALALASSFPLICVTTTPASAQSLSAGDDGGDISASDVRDFLRDALRARSDRGDLLRDLVAERQDRRDELSDILGDGGDPMGDRGDRLERLRDLLAARRDRRDDLMELIGDRGDRRERLMDLIAARRDRRDELMDLIGDRDDQGGGRGLLRQRLLERLADGNDENCVFITRSLRAENGDWLAFVRRRVCRD</sequence>
<gene>
    <name evidence="2" type="ORF">GHK53_19165</name>
</gene>
<protein>
    <recommendedName>
        <fullName evidence="4">Secreted protein</fullName>
    </recommendedName>
</protein>
<keyword evidence="1" id="KW-0732">Signal</keyword>
<name>A0AAW9TU99_RHIML</name>
<dbReference type="EMBL" id="WISR01000160">
    <property type="protein sequence ID" value="MQW34857.1"/>
    <property type="molecule type" value="Genomic_DNA"/>
</dbReference>
<accession>A0AAW9TU99</accession>
<proteinExistence type="predicted"/>
<reference evidence="2 3" key="1">
    <citation type="journal article" date="2013" name="Genome Biol.">
        <title>Comparative genomics of the core and accessory genomes of 48 Sinorhizobium strains comprising five genospecies.</title>
        <authorList>
            <person name="Sugawara M."/>
            <person name="Epstein B."/>
            <person name="Badgley B.D."/>
            <person name="Unno T."/>
            <person name="Xu L."/>
            <person name="Reese J."/>
            <person name="Gyaneshwar P."/>
            <person name="Denny R."/>
            <person name="Mudge J."/>
            <person name="Bharti A.K."/>
            <person name="Farmer A.D."/>
            <person name="May G.D."/>
            <person name="Woodward J.E."/>
            <person name="Medigue C."/>
            <person name="Vallenet D."/>
            <person name="Lajus A."/>
            <person name="Rouy Z."/>
            <person name="Martinez-Vaz B."/>
            <person name="Tiffin P."/>
            <person name="Young N.D."/>
            <person name="Sadowsky M.J."/>
        </authorList>
    </citation>
    <scope>NUCLEOTIDE SEQUENCE [LARGE SCALE GENOMIC DNA]</scope>
    <source>
        <strain evidence="2 3">N6B1</strain>
    </source>
</reference>
<evidence type="ECO:0000256" key="1">
    <source>
        <dbReference type="SAM" id="SignalP"/>
    </source>
</evidence>
<evidence type="ECO:0000313" key="3">
    <source>
        <dbReference type="Proteomes" id="UP000429484"/>
    </source>
</evidence>
<dbReference type="Proteomes" id="UP000429484">
    <property type="component" value="Unassembled WGS sequence"/>
</dbReference>
<feature type="signal peptide" evidence="1">
    <location>
        <begin position="1"/>
        <end position="30"/>
    </location>
</feature>
<feature type="chain" id="PRO_5043690330" description="Secreted protein" evidence="1">
    <location>
        <begin position="31"/>
        <end position="200"/>
    </location>
</feature>